<keyword evidence="6" id="KW-1185">Reference proteome</keyword>
<dbReference type="GO" id="GO:0005085">
    <property type="term" value="F:guanyl-nucleotide exchange factor activity"/>
    <property type="evidence" value="ECO:0007669"/>
    <property type="project" value="InterPro"/>
</dbReference>
<dbReference type="InterPro" id="IPR035899">
    <property type="entry name" value="DBL_dom_sf"/>
</dbReference>
<dbReference type="InterPro" id="IPR001849">
    <property type="entry name" value="PH_domain"/>
</dbReference>
<reference evidence="6" key="1">
    <citation type="submission" date="2012-12" db="EMBL/GenBank/DDBJ databases">
        <authorList>
            <person name="Hellsten U."/>
            <person name="Grimwood J."/>
            <person name="Chapman J.A."/>
            <person name="Shapiro H."/>
            <person name="Aerts A."/>
            <person name="Otillar R.P."/>
            <person name="Terry A.Y."/>
            <person name="Boore J.L."/>
            <person name="Simakov O."/>
            <person name="Marletaz F."/>
            <person name="Cho S.-J."/>
            <person name="Edsinger-Gonzales E."/>
            <person name="Havlak P."/>
            <person name="Kuo D.-H."/>
            <person name="Larsson T."/>
            <person name="Lv J."/>
            <person name="Arendt D."/>
            <person name="Savage R."/>
            <person name="Osoegawa K."/>
            <person name="de Jong P."/>
            <person name="Lindberg D.R."/>
            <person name="Seaver E.C."/>
            <person name="Weisblat D.A."/>
            <person name="Putnam N.H."/>
            <person name="Grigoriev I.V."/>
            <person name="Rokhsar D.S."/>
        </authorList>
    </citation>
    <scope>NUCLEOTIDE SEQUENCE</scope>
</reference>
<protein>
    <recommendedName>
        <fullName evidence="7">DH domain-containing protein</fullName>
    </recommendedName>
</protein>
<dbReference type="InterPro" id="IPR011993">
    <property type="entry name" value="PH-like_dom_sf"/>
</dbReference>
<dbReference type="SUPFAM" id="SSF50729">
    <property type="entry name" value="PH domain-like"/>
    <property type="match status" value="1"/>
</dbReference>
<evidence type="ECO:0000313" key="6">
    <source>
        <dbReference type="Proteomes" id="UP000015101"/>
    </source>
</evidence>
<dbReference type="PROSITE" id="PS50010">
    <property type="entry name" value="DH_2"/>
    <property type="match status" value="1"/>
</dbReference>
<dbReference type="KEGG" id="hro:HELRODRAFT_105083"/>
<dbReference type="SMART" id="SM00233">
    <property type="entry name" value="PH"/>
    <property type="match status" value="1"/>
</dbReference>
<dbReference type="InterPro" id="IPR000219">
    <property type="entry name" value="DH_dom"/>
</dbReference>
<feature type="domain" description="PH" evidence="2">
    <location>
        <begin position="300"/>
        <end position="407"/>
    </location>
</feature>
<dbReference type="Proteomes" id="UP000015101">
    <property type="component" value="Unassembled WGS sequence"/>
</dbReference>
<feature type="compositionally biased region" description="Low complexity" evidence="1">
    <location>
        <begin position="478"/>
        <end position="492"/>
    </location>
</feature>
<feature type="region of interest" description="Disordered" evidence="1">
    <location>
        <begin position="456"/>
        <end position="496"/>
    </location>
</feature>
<dbReference type="Pfam" id="PF00621">
    <property type="entry name" value="RhoGEF"/>
    <property type="match status" value="1"/>
</dbReference>
<dbReference type="HOGENOM" id="CLU_001356_1_2_1"/>
<dbReference type="EMBL" id="KB096282">
    <property type="protein sequence ID" value="ESO06753.1"/>
    <property type="molecule type" value="Genomic_DNA"/>
</dbReference>
<dbReference type="GeneID" id="20194708"/>
<dbReference type="RefSeq" id="XP_009015147.1">
    <property type="nucleotide sequence ID" value="XM_009016899.1"/>
</dbReference>
<dbReference type="PROSITE" id="PS50003">
    <property type="entry name" value="PH_DOMAIN"/>
    <property type="match status" value="1"/>
</dbReference>
<dbReference type="Gene3D" id="1.20.900.10">
    <property type="entry name" value="Dbl homology (DH) domain"/>
    <property type="match status" value="1"/>
</dbReference>
<dbReference type="OrthoDB" id="6152532at2759"/>
<proteinExistence type="predicted"/>
<name>T1EDQ6_HELRO</name>
<dbReference type="CTD" id="20194708"/>
<dbReference type="AlphaFoldDB" id="T1EDQ6"/>
<evidence type="ECO:0000313" key="4">
    <source>
        <dbReference type="EMBL" id="ESO06753.1"/>
    </source>
</evidence>
<evidence type="ECO:0000256" key="1">
    <source>
        <dbReference type="SAM" id="MobiDB-lite"/>
    </source>
</evidence>
<feature type="compositionally biased region" description="Low complexity" evidence="1">
    <location>
        <begin position="47"/>
        <end position="78"/>
    </location>
</feature>
<dbReference type="InterPro" id="IPR052231">
    <property type="entry name" value="Rho_GEF_signaling-related"/>
</dbReference>
<dbReference type="Gene3D" id="2.30.29.30">
    <property type="entry name" value="Pleckstrin-homology domain (PH domain)/Phosphotyrosine-binding domain (PTB)"/>
    <property type="match status" value="1"/>
</dbReference>
<dbReference type="SMART" id="SM00325">
    <property type="entry name" value="RhoGEF"/>
    <property type="match status" value="1"/>
</dbReference>
<sequence length="513" mass="58842">MKRKSHSLWEILAPNKIQNCNNNNDDSSKPFKRKYGWFRQTFKRKPTTPSKTSPSSSSSKSSSLSSPSTTAAAATFSPHPTSDEVEILKIDDALSQDPLKQKKSLACLTNELMSTELDYINSLYHVITNYIPLLQQRHQTQSALVSLPETLRGKKYIIFGNIEKIYEFHSKRFHESLNLCRGHPYALGAAFMKHESEFYLYSLYSKNKPKSDALMSECGRKFFQLKQKELNCAMDLESFLLKPIQRLTKYALMLKRLLHSCPLHMPEFQEIEAALEMVRFELRHGEDLLAADCILGCDVNLEEQGTLLRRDEMMVTTKMKRTSYHVFLYEDILLFTKTKKKASGQDFYSYKFSLRTTEMGLTESVGDDGLSFEVWFRKRTPGTSYKMQVRSRESKNKWTFDLAALLWRQTIAFRQRLADRVAMETGMSSSERTTMASSKNNNHCDVITSQKIISQRCSQNGNEPDPGQKESKPTSYMSSLSSASSSSSASCSTTPHPFKTNDSTYTFNYNFWR</sequence>
<evidence type="ECO:0000313" key="5">
    <source>
        <dbReference type="EnsemblMetazoa" id="HelroP105083"/>
    </source>
</evidence>
<dbReference type="InterPro" id="IPR055251">
    <property type="entry name" value="SOS1_NGEF_PH"/>
</dbReference>
<dbReference type="Pfam" id="PF22697">
    <property type="entry name" value="SOS1_NGEF_PH"/>
    <property type="match status" value="1"/>
</dbReference>
<feature type="domain" description="DH" evidence="3">
    <location>
        <begin position="104"/>
        <end position="288"/>
    </location>
</feature>
<dbReference type="FunCoup" id="T1EDQ6">
    <property type="interactions" value="17"/>
</dbReference>
<dbReference type="EMBL" id="AMQM01009333">
    <property type="status" value="NOT_ANNOTATED_CDS"/>
    <property type="molecule type" value="Genomic_DNA"/>
</dbReference>
<dbReference type="EnsemblMetazoa" id="HelroT105083">
    <property type="protein sequence ID" value="HelroP105083"/>
    <property type="gene ID" value="HelroG105083"/>
</dbReference>
<dbReference type="eggNOG" id="KOG0689">
    <property type="taxonomic scope" value="Eukaryota"/>
</dbReference>
<dbReference type="STRING" id="6412.T1EDQ6"/>
<dbReference type="PANTHER" id="PTHR45845:SF2">
    <property type="entry name" value="RIKEN CDNA D630003M21 GENE"/>
    <property type="match status" value="1"/>
</dbReference>
<feature type="region of interest" description="Disordered" evidence="1">
    <location>
        <begin position="39"/>
        <end position="78"/>
    </location>
</feature>
<evidence type="ECO:0000259" key="3">
    <source>
        <dbReference type="PROSITE" id="PS50010"/>
    </source>
</evidence>
<dbReference type="PANTHER" id="PTHR45845">
    <property type="entry name" value="RHO GUANINE NUCLEOTIDE EXCHANGE FACTOR-RELATED"/>
    <property type="match status" value="1"/>
</dbReference>
<accession>T1EDQ6</accession>
<reference evidence="4 6" key="2">
    <citation type="journal article" date="2013" name="Nature">
        <title>Insights into bilaterian evolution from three spiralian genomes.</title>
        <authorList>
            <person name="Simakov O."/>
            <person name="Marletaz F."/>
            <person name="Cho S.J."/>
            <person name="Edsinger-Gonzales E."/>
            <person name="Havlak P."/>
            <person name="Hellsten U."/>
            <person name="Kuo D.H."/>
            <person name="Larsson T."/>
            <person name="Lv J."/>
            <person name="Arendt D."/>
            <person name="Savage R."/>
            <person name="Osoegawa K."/>
            <person name="de Jong P."/>
            <person name="Grimwood J."/>
            <person name="Chapman J.A."/>
            <person name="Shapiro H."/>
            <person name="Aerts A."/>
            <person name="Otillar R.P."/>
            <person name="Terry A.Y."/>
            <person name="Boore J.L."/>
            <person name="Grigoriev I.V."/>
            <person name="Lindberg D.R."/>
            <person name="Seaver E.C."/>
            <person name="Weisblat D.A."/>
            <person name="Putnam N.H."/>
            <person name="Rokhsar D.S."/>
        </authorList>
    </citation>
    <scope>NUCLEOTIDE SEQUENCE</scope>
</reference>
<evidence type="ECO:0000259" key="2">
    <source>
        <dbReference type="PROSITE" id="PS50003"/>
    </source>
</evidence>
<dbReference type="InParanoid" id="T1EDQ6"/>
<dbReference type="SUPFAM" id="SSF48065">
    <property type="entry name" value="DBL homology domain (DH-domain)"/>
    <property type="match status" value="1"/>
</dbReference>
<reference evidence="5" key="3">
    <citation type="submission" date="2015-06" db="UniProtKB">
        <authorList>
            <consortium name="EnsemblMetazoa"/>
        </authorList>
    </citation>
    <scope>IDENTIFICATION</scope>
</reference>
<organism evidence="5 6">
    <name type="scientific">Helobdella robusta</name>
    <name type="common">Californian leech</name>
    <dbReference type="NCBI Taxonomy" id="6412"/>
    <lineage>
        <taxon>Eukaryota</taxon>
        <taxon>Metazoa</taxon>
        <taxon>Spiralia</taxon>
        <taxon>Lophotrochozoa</taxon>
        <taxon>Annelida</taxon>
        <taxon>Clitellata</taxon>
        <taxon>Hirudinea</taxon>
        <taxon>Rhynchobdellida</taxon>
        <taxon>Glossiphoniidae</taxon>
        <taxon>Helobdella</taxon>
    </lineage>
</organism>
<dbReference type="CDD" id="cd00160">
    <property type="entry name" value="RhoGEF"/>
    <property type="match status" value="1"/>
</dbReference>
<evidence type="ECO:0008006" key="7">
    <source>
        <dbReference type="Google" id="ProtNLM"/>
    </source>
</evidence>
<gene>
    <name evidence="5" type="primary">20194708</name>
    <name evidence="4" type="ORF">HELRODRAFT_105083</name>
</gene>